<evidence type="ECO:0000313" key="2">
    <source>
        <dbReference type="Proteomes" id="UP001279410"/>
    </source>
</evidence>
<evidence type="ECO:0000313" key="1">
    <source>
        <dbReference type="EMBL" id="GLD73928.1"/>
    </source>
</evidence>
<gene>
    <name evidence="1" type="ORF">AKAME5_002525400</name>
</gene>
<dbReference type="AlphaFoldDB" id="A0AAD3NK45"/>
<organism evidence="1 2">
    <name type="scientific">Lates japonicus</name>
    <name type="common">Japanese lates</name>
    <dbReference type="NCBI Taxonomy" id="270547"/>
    <lineage>
        <taxon>Eukaryota</taxon>
        <taxon>Metazoa</taxon>
        <taxon>Chordata</taxon>
        <taxon>Craniata</taxon>
        <taxon>Vertebrata</taxon>
        <taxon>Euteleostomi</taxon>
        <taxon>Actinopterygii</taxon>
        <taxon>Neopterygii</taxon>
        <taxon>Teleostei</taxon>
        <taxon>Neoteleostei</taxon>
        <taxon>Acanthomorphata</taxon>
        <taxon>Carangaria</taxon>
        <taxon>Carangaria incertae sedis</taxon>
        <taxon>Centropomidae</taxon>
        <taxon>Lates</taxon>
    </lineage>
</organism>
<protein>
    <submittedName>
        <fullName evidence="1">Rho family-interacting cell polarization regulator 1-like protein</fullName>
    </submittedName>
</protein>
<dbReference type="Proteomes" id="UP001279410">
    <property type="component" value="Unassembled WGS sequence"/>
</dbReference>
<dbReference type="EMBL" id="BRZM01001892">
    <property type="protein sequence ID" value="GLD73928.1"/>
    <property type="molecule type" value="Genomic_DNA"/>
</dbReference>
<sequence length="242" mass="26781">MKLRCVRLGERGIKALTVELRARVRDIGRDVVGHQLLVRRTKSGKYPPFFDDNPFGIYQRILAGKLEFPRHLDFYVNSTSHTPIHQEVKGLAEDCRQCFQQQLLPNIDNHPKGLDNCPRVTPAIEVLRLLQGRTGAEELFSAWSLPPQGQCWTLSFSFSFFFFKDSSGKGPGPALFGLVLATLPDGGSAGLCHFKRSSPSALIAEQVGVVVAYRQSLDQGLTFNGSQRGAALLRLSLTPESN</sequence>
<proteinExistence type="predicted"/>
<keyword evidence="2" id="KW-1185">Reference proteome</keyword>
<name>A0AAD3NK45_LATJO</name>
<comment type="caution">
    <text evidence="1">The sequence shown here is derived from an EMBL/GenBank/DDBJ whole genome shotgun (WGS) entry which is preliminary data.</text>
</comment>
<accession>A0AAD3NK45</accession>
<reference evidence="1" key="1">
    <citation type="submission" date="2022-08" db="EMBL/GenBank/DDBJ databases">
        <title>Genome sequencing of akame (Lates japonicus).</title>
        <authorList>
            <person name="Hashiguchi Y."/>
            <person name="Takahashi H."/>
        </authorList>
    </citation>
    <scope>NUCLEOTIDE SEQUENCE</scope>
    <source>
        <strain evidence="1">Kochi</strain>
    </source>
</reference>